<evidence type="ECO:0000259" key="2">
    <source>
        <dbReference type="PROSITE" id="PS50222"/>
    </source>
</evidence>
<dbReference type="InterPro" id="IPR011992">
    <property type="entry name" value="EF-hand-dom_pair"/>
</dbReference>
<evidence type="ECO:0000256" key="1">
    <source>
        <dbReference type="ARBA" id="ARBA00022837"/>
    </source>
</evidence>
<keyword evidence="6" id="KW-1185">Reference proteome</keyword>
<dbReference type="GO" id="GO:0016301">
    <property type="term" value="F:kinase activity"/>
    <property type="evidence" value="ECO:0007669"/>
    <property type="project" value="UniProtKB-KW"/>
</dbReference>
<dbReference type="EMBL" id="CAMXCT010002014">
    <property type="protein sequence ID" value="CAI3994958.1"/>
    <property type="molecule type" value="Genomic_DNA"/>
</dbReference>
<name>A0A9P1CQ65_9DINO</name>
<evidence type="ECO:0000313" key="5">
    <source>
        <dbReference type="EMBL" id="CAL4782270.1"/>
    </source>
</evidence>
<keyword evidence="5" id="KW-0808">Transferase</keyword>
<gene>
    <name evidence="3" type="ORF">C1SCF055_LOCUS21568</name>
</gene>
<reference evidence="4" key="2">
    <citation type="submission" date="2024-04" db="EMBL/GenBank/DDBJ databases">
        <authorList>
            <person name="Chen Y."/>
            <person name="Shah S."/>
            <person name="Dougan E. K."/>
            <person name="Thang M."/>
            <person name="Chan C."/>
        </authorList>
    </citation>
    <scope>NUCLEOTIDE SEQUENCE [LARGE SCALE GENOMIC DNA]</scope>
</reference>
<dbReference type="EMBL" id="CAMXCT030002014">
    <property type="protein sequence ID" value="CAL4782270.1"/>
    <property type="molecule type" value="Genomic_DNA"/>
</dbReference>
<comment type="caution">
    <text evidence="3">The sequence shown here is derived from an EMBL/GenBank/DDBJ whole genome shotgun (WGS) entry which is preliminary data.</text>
</comment>
<dbReference type="OrthoDB" id="435053at2759"/>
<keyword evidence="5" id="KW-0418">Kinase</keyword>
<dbReference type="GO" id="GO:0005509">
    <property type="term" value="F:calcium ion binding"/>
    <property type="evidence" value="ECO:0007669"/>
    <property type="project" value="InterPro"/>
</dbReference>
<keyword evidence="1" id="KW-0106">Calcium</keyword>
<dbReference type="PROSITE" id="PS00018">
    <property type="entry name" value="EF_HAND_1"/>
    <property type="match status" value="1"/>
</dbReference>
<dbReference type="InterPro" id="IPR002048">
    <property type="entry name" value="EF_hand_dom"/>
</dbReference>
<dbReference type="Proteomes" id="UP001152797">
    <property type="component" value="Unassembled WGS sequence"/>
</dbReference>
<organism evidence="3">
    <name type="scientific">Cladocopium goreaui</name>
    <dbReference type="NCBI Taxonomy" id="2562237"/>
    <lineage>
        <taxon>Eukaryota</taxon>
        <taxon>Sar</taxon>
        <taxon>Alveolata</taxon>
        <taxon>Dinophyceae</taxon>
        <taxon>Suessiales</taxon>
        <taxon>Symbiodiniaceae</taxon>
        <taxon>Cladocopium</taxon>
    </lineage>
</organism>
<dbReference type="SMART" id="SM00054">
    <property type="entry name" value="EFh"/>
    <property type="match status" value="3"/>
</dbReference>
<evidence type="ECO:0000313" key="6">
    <source>
        <dbReference type="Proteomes" id="UP001152797"/>
    </source>
</evidence>
<feature type="domain" description="EF-hand" evidence="2">
    <location>
        <begin position="55"/>
        <end position="90"/>
    </location>
</feature>
<sequence length="230" mass="25475">MTSVVFCIFHNKDTSPSIVCQSSRRIPADLAMAGVTVAKKVKDARDRKKDAERGEREKRLDDLFTELDTNGDECLEASEVKILLQSLADGQEPSEEELTFIMRTIGCKKNQHINRAQLSQAIESWSLYLKEFGTEGSAGKVLFEKHDTSKTGKLNQEELRSLLMELAGSEVEQTDVDWIMAKADVLGDGMIAKIELSQAITLWLQKLADDADAEASRTTTSSGSRTCTLL</sequence>
<evidence type="ECO:0000313" key="4">
    <source>
        <dbReference type="EMBL" id="CAL1148333.1"/>
    </source>
</evidence>
<dbReference type="SUPFAM" id="SSF47473">
    <property type="entry name" value="EF-hand"/>
    <property type="match status" value="1"/>
</dbReference>
<reference evidence="3" key="1">
    <citation type="submission" date="2022-10" db="EMBL/GenBank/DDBJ databases">
        <authorList>
            <person name="Chen Y."/>
            <person name="Dougan E. K."/>
            <person name="Chan C."/>
            <person name="Rhodes N."/>
            <person name="Thang M."/>
        </authorList>
    </citation>
    <scope>NUCLEOTIDE SEQUENCE</scope>
</reference>
<dbReference type="Pfam" id="PF13499">
    <property type="entry name" value="EF-hand_7"/>
    <property type="match status" value="1"/>
</dbReference>
<evidence type="ECO:0000313" key="3">
    <source>
        <dbReference type="EMBL" id="CAI3994958.1"/>
    </source>
</evidence>
<dbReference type="EMBL" id="CAMXCT020002014">
    <property type="protein sequence ID" value="CAL1148333.1"/>
    <property type="molecule type" value="Genomic_DNA"/>
</dbReference>
<dbReference type="PROSITE" id="PS50222">
    <property type="entry name" value="EF_HAND_2"/>
    <property type="match status" value="2"/>
</dbReference>
<proteinExistence type="predicted"/>
<feature type="domain" description="EF-hand" evidence="2">
    <location>
        <begin position="134"/>
        <end position="169"/>
    </location>
</feature>
<dbReference type="Gene3D" id="1.10.238.10">
    <property type="entry name" value="EF-hand"/>
    <property type="match status" value="1"/>
</dbReference>
<dbReference type="InterPro" id="IPR018247">
    <property type="entry name" value="EF_Hand_1_Ca_BS"/>
</dbReference>
<dbReference type="AlphaFoldDB" id="A0A9P1CQ65"/>
<accession>A0A9P1CQ65</accession>
<protein>
    <submittedName>
        <fullName evidence="5">Calcium-dependent protein kinase 8 (Calcium-dependent protein kinase isoform CDPK19) (AtCDPK19)</fullName>
    </submittedName>
</protein>